<dbReference type="EMBL" id="CP001715">
    <property type="protein sequence ID" value="ACV36881.1"/>
    <property type="molecule type" value="Genomic_DNA"/>
</dbReference>
<dbReference type="KEGG" id="app:CAP2UW1_3624"/>
<name>C7RK40_ACCRE</name>
<gene>
    <name evidence="1" type="ordered locus">CAP2UW1_3624</name>
</gene>
<reference evidence="1" key="1">
    <citation type="submission" date="2009-08" db="EMBL/GenBank/DDBJ databases">
        <authorList>
            <consortium name="US DOE Joint Genome Institute"/>
            <person name="Lucas S."/>
            <person name="Copeland A."/>
            <person name="Lapidus A."/>
            <person name="Glavina del Rio T."/>
            <person name="Dalin E."/>
            <person name="Tice H."/>
            <person name="Bruce D."/>
            <person name="Barry K."/>
            <person name="Pitluck S."/>
            <person name="Lowry S."/>
            <person name="Larimer F."/>
            <person name="Land M."/>
            <person name="Hauser L."/>
            <person name="Kyrpides N."/>
            <person name="Ivanova N."/>
            <person name="McMahon K.D."/>
            <person name="Hugenholtz P."/>
        </authorList>
    </citation>
    <scope>NUCLEOTIDE SEQUENCE</scope>
    <source>
        <strain evidence="1">UW-1</strain>
    </source>
</reference>
<reference evidence="1" key="2">
    <citation type="submission" date="2009-09" db="EMBL/GenBank/DDBJ databases">
        <title>Complete sequence of chromosome of Candidatus Accumulibacter phosphatis clade IIA str. UW-1.</title>
        <authorList>
            <consortium name="US DOE Joint Genome Institute"/>
            <person name="Martin H.G."/>
            <person name="Ivanova N."/>
            <person name="Kunin V."/>
            <person name="Warnecke F."/>
            <person name="Barry K."/>
            <person name="He S."/>
            <person name="Salamov A."/>
            <person name="Szeto E."/>
            <person name="Dalin E."/>
            <person name="Pangilinan J.L."/>
            <person name="Lapidus A."/>
            <person name="Lowry S."/>
            <person name="Kyrpides N.C."/>
            <person name="McMahon K.D."/>
            <person name="Hugenholtz P."/>
        </authorList>
    </citation>
    <scope>NUCLEOTIDE SEQUENCE [LARGE SCALE GENOMIC DNA]</scope>
    <source>
        <strain evidence="1">UW-1</strain>
    </source>
</reference>
<protein>
    <submittedName>
        <fullName evidence="1">Uncharacterized protein</fullName>
    </submittedName>
</protein>
<dbReference type="HOGENOM" id="CLU_1700374_0_0_4"/>
<organism evidence="1">
    <name type="scientific">Accumulibacter regalis</name>
    <dbReference type="NCBI Taxonomy" id="522306"/>
    <lineage>
        <taxon>Bacteria</taxon>
        <taxon>Pseudomonadati</taxon>
        <taxon>Pseudomonadota</taxon>
        <taxon>Betaproteobacteria</taxon>
        <taxon>Candidatus Accumulibacter</taxon>
    </lineage>
</organism>
<dbReference type="STRING" id="522306.CAP2UW1_3624"/>
<dbReference type="AlphaFoldDB" id="C7RK40"/>
<dbReference type="OrthoDB" id="6197922at2"/>
<sequence length="154" mass="17749">MYIVDDPTLALLTRFVGESSDHGLSDAEFFRRQIAAITEYVEAFPAHEREERALAWIEANARQYRQHWQKHAVIDILARTRCPDCPLAGGKERHPCAIHTRWLKLLQRYAADELSSHQYVESSLTLLRAHKDLLRVSRLHASLRSLPSTTFCRG</sequence>
<proteinExistence type="predicted"/>
<accession>C7RK40</accession>
<evidence type="ECO:0000313" key="1">
    <source>
        <dbReference type="EMBL" id="ACV36881.1"/>
    </source>
</evidence>